<evidence type="ECO:0000313" key="1">
    <source>
        <dbReference type="EMBL" id="MEF2115078.1"/>
    </source>
</evidence>
<dbReference type="Proteomes" id="UP001498469">
    <property type="component" value="Unassembled WGS sequence"/>
</dbReference>
<evidence type="ECO:0000313" key="2">
    <source>
        <dbReference type="Proteomes" id="UP001498469"/>
    </source>
</evidence>
<sequence length="59" mass="6771">MKQIKIFKNTHEGSLTREVNEFLTNNKVTINDIQYSSTGGSFFCPTQYSVLIIIENEEV</sequence>
<accession>A0ABU7UUJ3</accession>
<reference evidence="1 2" key="1">
    <citation type="submission" date="2023-11" db="EMBL/GenBank/DDBJ databases">
        <title>Draft genome sequence of a psychrophilic Clostridium strain from permafrost water brine.</title>
        <authorList>
            <person name="Shcherbakova V.A."/>
            <person name="Trubitsyn V.E."/>
            <person name="Zakharyuk A.G."/>
        </authorList>
    </citation>
    <scope>NUCLEOTIDE SEQUENCE [LARGE SCALE GENOMIC DNA]</scope>
    <source>
        <strain evidence="1 2">14F</strain>
    </source>
</reference>
<comment type="caution">
    <text evidence="1">The sequence shown here is derived from an EMBL/GenBank/DDBJ whole genome shotgun (WGS) entry which is preliminary data.</text>
</comment>
<name>A0ABU7UUJ3_9CLOT</name>
<organism evidence="1 2">
    <name type="scientific">Clostridium frigoriphilum</name>
    <dbReference type="NCBI Taxonomy" id="443253"/>
    <lineage>
        <taxon>Bacteria</taxon>
        <taxon>Bacillati</taxon>
        <taxon>Bacillota</taxon>
        <taxon>Clostridia</taxon>
        <taxon>Eubacteriales</taxon>
        <taxon>Clostridiaceae</taxon>
        <taxon>Clostridium</taxon>
    </lineage>
</organism>
<protein>
    <submittedName>
        <fullName evidence="1">Sporulation protein Cse60</fullName>
    </submittedName>
</protein>
<keyword evidence="2" id="KW-1185">Reference proteome</keyword>
<gene>
    <name evidence="1" type="ORF">SJI18_22615</name>
</gene>
<dbReference type="RefSeq" id="WP_216255197.1">
    <property type="nucleotide sequence ID" value="NZ_JAZHFS010000038.1"/>
</dbReference>
<dbReference type="InterPro" id="IPR020296">
    <property type="entry name" value="Spore_Cse60"/>
</dbReference>
<proteinExistence type="predicted"/>
<dbReference type="Pfam" id="PF10957">
    <property type="entry name" value="Spore_Cse60"/>
    <property type="match status" value="1"/>
</dbReference>
<dbReference type="EMBL" id="JAZHFS010000038">
    <property type="protein sequence ID" value="MEF2115078.1"/>
    <property type="molecule type" value="Genomic_DNA"/>
</dbReference>